<dbReference type="Pfam" id="PF19238">
    <property type="entry name" value="Radical_SAM_2"/>
    <property type="match status" value="1"/>
</dbReference>
<protein>
    <submittedName>
        <fullName evidence="2">Radical SAM superfamily protein</fullName>
    </submittedName>
</protein>
<dbReference type="InterPro" id="IPR045375">
    <property type="entry name" value="Put_radical_SAM-like_N"/>
</dbReference>
<dbReference type="InterPro" id="IPR041489">
    <property type="entry name" value="PDZ_6"/>
</dbReference>
<feature type="domain" description="PDZ" evidence="1">
    <location>
        <begin position="1"/>
        <end position="44"/>
    </location>
</feature>
<dbReference type="Pfam" id="PF04459">
    <property type="entry name" value="DUF512"/>
    <property type="match status" value="1"/>
</dbReference>
<reference evidence="2 3" key="1">
    <citation type="submission" date="2017-03" db="EMBL/GenBank/DDBJ databases">
        <title>Genome sequence of Clostridium thermoalcaliphilum DSM 7309.</title>
        <authorList>
            <person name="Poehlein A."/>
            <person name="Daniel R."/>
        </authorList>
    </citation>
    <scope>NUCLEOTIDE SEQUENCE [LARGE SCALE GENOMIC DNA]</scope>
    <source>
        <strain evidence="2 3">DSM 7309</strain>
    </source>
</reference>
<evidence type="ECO:0000313" key="3">
    <source>
        <dbReference type="Proteomes" id="UP000190140"/>
    </source>
</evidence>
<proteinExistence type="predicted"/>
<gene>
    <name evidence="2" type="ORF">CLOTH_01560</name>
</gene>
<dbReference type="AlphaFoldDB" id="A0A1V4IAG5"/>
<dbReference type="Gene3D" id="3.20.20.70">
    <property type="entry name" value="Aldolase class I"/>
    <property type="match status" value="1"/>
</dbReference>
<sequence>MELRNIDNIQNVINKVYKGSIADEIGIKEGDILLSINGQKIEDIIEYKFLTCDEYLEVEIENKNKEIYIYEIEKDYDEDIGIEFLNPIIDSAKSCRNKCMFCFIDQLPSGMRESLYFKDDDSRLSFLQGNFITLTNMSEKDIQKMIQYRISPVNISVHTTDPELRVKMLKNKNAGNVYDTMKRLAQAGIEMNCQIVLCPGINDNEYLDKTISDLAHLYPYVRSVAIVPVGLTKFREGLEYLQEFNKEMSLELIDKTFDIQNKFLKDLNTRFVFLSDEFYVMADRKRPNYEEYEGFIQLENGVGLMTKFEEEVNKYIKNMYIRLRKPRKVSVVTGKSAYTFIDQICKNIMNNIEGLEINVYKVRNNYFGESITVSGLITGSDIIQSLQNEDLGDALLIPKSMLKADEDVFLDDVTIKDIEEKLKISIIPCDVEGKQFVKKLITKEKGEI</sequence>
<accession>A0A1V4IAG5</accession>
<dbReference type="EMBL" id="MZGW01000001">
    <property type="protein sequence ID" value="OPJ56874.1"/>
    <property type="molecule type" value="Genomic_DNA"/>
</dbReference>
<dbReference type="STRING" id="29349.CLOTH_01560"/>
<dbReference type="Pfam" id="PF17820">
    <property type="entry name" value="PDZ_6"/>
    <property type="match status" value="1"/>
</dbReference>
<dbReference type="RefSeq" id="WP_079410235.1">
    <property type="nucleotide sequence ID" value="NZ_MZGW01000001.1"/>
</dbReference>
<dbReference type="Proteomes" id="UP000190140">
    <property type="component" value="Unassembled WGS sequence"/>
</dbReference>
<dbReference type="Gene3D" id="2.30.42.10">
    <property type="match status" value="1"/>
</dbReference>
<dbReference type="InterPro" id="IPR001478">
    <property type="entry name" value="PDZ"/>
</dbReference>
<dbReference type="InterPro" id="IPR058240">
    <property type="entry name" value="rSAM_sf"/>
</dbReference>
<dbReference type="InterPro" id="IPR013785">
    <property type="entry name" value="Aldolase_TIM"/>
</dbReference>
<dbReference type="InterPro" id="IPR036034">
    <property type="entry name" value="PDZ_sf"/>
</dbReference>
<organism evidence="2 3">
    <name type="scientific">Alkalithermobacter paradoxus</name>
    <dbReference type="NCBI Taxonomy" id="29349"/>
    <lineage>
        <taxon>Bacteria</taxon>
        <taxon>Bacillati</taxon>
        <taxon>Bacillota</taxon>
        <taxon>Clostridia</taxon>
        <taxon>Peptostreptococcales</taxon>
        <taxon>Tepidibacteraceae</taxon>
        <taxon>Alkalithermobacter</taxon>
    </lineage>
</organism>
<dbReference type="InterPro" id="IPR007549">
    <property type="entry name" value="DUF512"/>
</dbReference>
<comment type="caution">
    <text evidence="2">The sequence shown here is derived from an EMBL/GenBank/DDBJ whole genome shotgun (WGS) entry which is preliminary data.</text>
</comment>
<evidence type="ECO:0000259" key="1">
    <source>
        <dbReference type="PROSITE" id="PS50106"/>
    </source>
</evidence>
<keyword evidence="3" id="KW-1185">Reference proteome</keyword>
<evidence type="ECO:0000313" key="2">
    <source>
        <dbReference type="EMBL" id="OPJ56874.1"/>
    </source>
</evidence>
<dbReference type="SUPFAM" id="SSF50156">
    <property type="entry name" value="PDZ domain-like"/>
    <property type="match status" value="1"/>
</dbReference>
<dbReference type="OrthoDB" id="9774724at2"/>
<dbReference type="SUPFAM" id="SSF102114">
    <property type="entry name" value="Radical SAM enzymes"/>
    <property type="match status" value="1"/>
</dbReference>
<name>A0A1V4IAG5_9FIRM</name>
<dbReference type="PROSITE" id="PS50106">
    <property type="entry name" value="PDZ"/>
    <property type="match status" value="1"/>
</dbReference>